<dbReference type="InterPro" id="IPR003833">
    <property type="entry name" value="CT_C_D"/>
</dbReference>
<dbReference type="PANTHER" id="PTHR34698">
    <property type="entry name" value="5-OXOPROLINASE SUBUNIT B"/>
    <property type="match status" value="1"/>
</dbReference>
<evidence type="ECO:0000256" key="1">
    <source>
        <dbReference type="ARBA" id="ARBA00022741"/>
    </source>
</evidence>
<dbReference type="Pfam" id="PF02682">
    <property type="entry name" value="CT_C_D"/>
    <property type="match status" value="1"/>
</dbReference>
<keyword evidence="3" id="KW-0067">ATP-binding</keyword>
<evidence type="ECO:0000313" key="6">
    <source>
        <dbReference type="Proteomes" id="UP001596043"/>
    </source>
</evidence>
<keyword evidence="6" id="KW-1185">Reference proteome</keyword>
<keyword evidence="1" id="KW-0547">Nucleotide-binding</keyword>
<feature type="domain" description="Carboxyltransferase" evidence="4">
    <location>
        <begin position="6"/>
        <end position="204"/>
    </location>
</feature>
<accession>A0ABV9I1V7</accession>
<dbReference type="EMBL" id="JBHSFV010000011">
    <property type="protein sequence ID" value="MFC4635641.1"/>
    <property type="molecule type" value="Genomic_DNA"/>
</dbReference>
<dbReference type="Gene3D" id="2.40.100.10">
    <property type="entry name" value="Cyclophilin-like"/>
    <property type="match status" value="1"/>
</dbReference>
<dbReference type="SMART" id="SM00796">
    <property type="entry name" value="AHS1"/>
    <property type="match status" value="1"/>
</dbReference>
<name>A0ABV9I1V7_9FLAO</name>
<dbReference type="NCBIfam" id="TIGR00370">
    <property type="entry name" value="5-oxoprolinase subunit PxpB"/>
    <property type="match status" value="1"/>
</dbReference>
<proteinExistence type="predicted"/>
<evidence type="ECO:0000256" key="3">
    <source>
        <dbReference type="ARBA" id="ARBA00022840"/>
    </source>
</evidence>
<comment type="caution">
    <text evidence="5">The sequence shown here is derived from an EMBL/GenBank/DDBJ whole genome shotgun (WGS) entry which is preliminary data.</text>
</comment>
<protein>
    <submittedName>
        <fullName evidence="5">5-oxoprolinase subunit PxpB</fullName>
        <ecNumber evidence="5">3.5.2.9</ecNumber>
    </submittedName>
</protein>
<evidence type="ECO:0000256" key="2">
    <source>
        <dbReference type="ARBA" id="ARBA00022801"/>
    </source>
</evidence>
<dbReference type="SUPFAM" id="SSF50891">
    <property type="entry name" value="Cyclophilin-like"/>
    <property type="match status" value="1"/>
</dbReference>
<dbReference type="RefSeq" id="WP_379981065.1">
    <property type="nucleotide sequence ID" value="NZ_JBHSFV010000011.1"/>
</dbReference>
<gene>
    <name evidence="5" type="primary">pxpB</name>
    <name evidence="5" type="ORF">ACFO3O_17145</name>
</gene>
<dbReference type="InterPro" id="IPR010016">
    <property type="entry name" value="PxpB"/>
</dbReference>
<dbReference type="GO" id="GO:0017168">
    <property type="term" value="F:5-oxoprolinase (ATP-hydrolyzing) activity"/>
    <property type="evidence" value="ECO:0007669"/>
    <property type="project" value="UniProtKB-EC"/>
</dbReference>
<dbReference type="PANTHER" id="PTHR34698:SF2">
    <property type="entry name" value="5-OXOPROLINASE SUBUNIT B"/>
    <property type="match status" value="1"/>
</dbReference>
<dbReference type="InterPro" id="IPR029000">
    <property type="entry name" value="Cyclophilin-like_dom_sf"/>
</dbReference>
<organism evidence="5 6">
    <name type="scientific">Dokdonia ponticola</name>
    <dbReference type="NCBI Taxonomy" id="2041041"/>
    <lineage>
        <taxon>Bacteria</taxon>
        <taxon>Pseudomonadati</taxon>
        <taxon>Bacteroidota</taxon>
        <taxon>Flavobacteriia</taxon>
        <taxon>Flavobacteriales</taxon>
        <taxon>Flavobacteriaceae</taxon>
        <taxon>Dokdonia</taxon>
    </lineage>
</organism>
<evidence type="ECO:0000313" key="5">
    <source>
        <dbReference type="EMBL" id="MFC4635641.1"/>
    </source>
</evidence>
<sequence length="241" mass="27706">MHYLDIRIFKMGDYSWGIQWQYKPSRELLQFLLAVKENLSKTFVAEIIHTYTEILLKNVEEEGSEKDIKDRFREIINSTHPLLSEKPRIHRIPVCYDPLLGDDIESFLKAKSLTLAQLIEMHTQPLYTVYFMGFLPGFPYLEGLDKRLQIDRKAIPLQKVRRGSVAIGGKQTGIYPQDSPGGWYIIGHTPVTLFDVTRKIPSICNAGDYIKFDVITLQEHQFLVEKALCGNLAPTTEVYEG</sequence>
<evidence type="ECO:0000259" key="4">
    <source>
        <dbReference type="SMART" id="SM00796"/>
    </source>
</evidence>
<dbReference type="Proteomes" id="UP001596043">
    <property type="component" value="Unassembled WGS sequence"/>
</dbReference>
<reference evidence="6" key="1">
    <citation type="journal article" date="2019" name="Int. J. Syst. Evol. Microbiol.">
        <title>The Global Catalogue of Microorganisms (GCM) 10K type strain sequencing project: providing services to taxonomists for standard genome sequencing and annotation.</title>
        <authorList>
            <consortium name="The Broad Institute Genomics Platform"/>
            <consortium name="The Broad Institute Genome Sequencing Center for Infectious Disease"/>
            <person name="Wu L."/>
            <person name="Ma J."/>
        </authorList>
    </citation>
    <scope>NUCLEOTIDE SEQUENCE [LARGE SCALE GENOMIC DNA]</scope>
    <source>
        <strain evidence="6">YJ-61-S</strain>
    </source>
</reference>
<dbReference type="EC" id="3.5.2.9" evidence="5"/>
<keyword evidence="2 5" id="KW-0378">Hydrolase</keyword>